<comment type="caution">
    <text evidence="1">The sequence shown here is derived from an EMBL/GenBank/DDBJ whole genome shotgun (WGS) entry which is preliminary data.</text>
</comment>
<reference evidence="1" key="1">
    <citation type="submission" date="2022-04" db="EMBL/GenBank/DDBJ databases">
        <title>Genome of the entomopathogenic fungus Entomophthora muscae.</title>
        <authorList>
            <person name="Elya C."/>
            <person name="Lovett B.R."/>
            <person name="Lee E."/>
            <person name="Macias A.M."/>
            <person name="Hajek A.E."/>
            <person name="De Bivort B.L."/>
            <person name="Kasson M.T."/>
            <person name="De Fine Licht H.H."/>
            <person name="Stajich J.E."/>
        </authorList>
    </citation>
    <scope>NUCLEOTIDE SEQUENCE</scope>
    <source>
        <strain evidence="1">Berkeley</strain>
    </source>
</reference>
<dbReference type="Proteomes" id="UP001165960">
    <property type="component" value="Unassembled WGS sequence"/>
</dbReference>
<organism evidence="1 2">
    <name type="scientific">Entomophthora muscae</name>
    <dbReference type="NCBI Taxonomy" id="34485"/>
    <lineage>
        <taxon>Eukaryota</taxon>
        <taxon>Fungi</taxon>
        <taxon>Fungi incertae sedis</taxon>
        <taxon>Zoopagomycota</taxon>
        <taxon>Entomophthoromycotina</taxon>
        <taxon>Entomophthoromycetes</taxon>
        <taxon>Entomophthorales</taxon>
        <taxon>Entomophthoraceae</taxon>
        <taxon>Entomophthora</taxon>
    </lineage>
</organism>
<keyword evidence="1" id="KW-0648">Protein biosynthesis</keyword>
<name>A0ACC2UDC5_9FUNG</name>
<keyword evidence="1" id="KW-0396">Initiation factor</keyword>
<evidence type="ECO:0000313" key="2">
    <source>
        <dbReference type="Proteomes" id="UP001165960"/>
    </source>
</evidence>
<protein>
    <submittedName>
        <fullName evidence="1">Eukaryotic translation initiation factor 3 subunit E</fullName>
    </submittedName>
</protein>
<gene>
    <name evidence="1" type="primary">INT6_3</name>
    <name evidence="1" type="ORF">DSO57_1021362</name>
</gene>
<proteinExistence type="predicted"/>
<dbReference type="EMBL" id="QTSX02000813">
    <property type="protein sequence ID" value="KAJ9084720.1"/>
    <property type="molecule type" value="Genomic_DNA"/>
</dbReference>
<sequence>MAHHDLTSKMIPYLDRHLSFPLLEYLGLKEIYDVKDILQAKYDLMSKTNMVDFAITLYQELHKVEEVPADLSKRREEILATLNSYTEQAAKVMEVIENPKVIGALRQDKEQNIKLLQEKFRCN</sequence>
<evidence type="ECO:0000313" key="1">
    <source>
        <dbReference type="EMBL" id="KAJ9084720.1"/>
    </source>
</evidence>
<keyword evidence="2" id="KW-1185">Reference proteome</keyword>
<accession>A0ACC2UDC5</accession>